<dbReference type="InterPro" id="IPR035309">
    <property type="entry name" value="PSME4"/>
</dbReference>
<dbReference type="RefSeq" id="XP_013894890.1">
    <property type="nucleotide sequence ID" value="XM_014039436.1"/>
</dbReference>
<dbReference type="STRING" id="145388.A0A0D2MM35"/>
<dbReference type="EMBL" id="KK103278">
    <property type="protein sequence ID" value="KIY95870.1"/>
    <property type="molecule type" value="Genomic_DNA"/>
</dbReference>
<name>A0A0D2MM35_9CHLO</name>
<organism evidence="1 2">
    <name type="scientific">Monoraphidium neglectum</name>
    <dbReference type="NCBI Taxonomy" id="145388"/>
    <lineage>
        <taxon>Eukaryota</taxon>
        <taxon>Viridiplantae</taxon>
        <taxon>Chlorophyta</taxon>
        <taxon>core chlorophytes</taxon>
        <taxon>Chlorophyceae</taxon>
        <taxon>CS clade</taxon>
        <taxon>Sphaeropleales</taxon>
        <taxon>Selenastraceae</taxon>
        <taxon>Monoraphidium</taxon>
    </lineage>
</organism>
<dbReference type="GO" id="GO:0005829">
    <property type="term" value="C:cytosol"/>
    <property type="evidence" value="ECO:0007669"/>
    <property type="project" value="TreeGrafter"/>
</dbReference>
<dbReference type="Proteomes" id="UP000054498">
    <property type="component" value="Unassembled WGS sequence"/>
</dbReference>
<evidence type="ECO:0000313" key="2">
    <source>
        <dbReference type="Proteomes" id="UP000054498"/>
    </source>
</evidence>
<evidence type="ECO:0000313" key="1">
    <source>
        <dbReference type="EMBL" id="KIY95870.1"/>
    </source>
</evidence>
<keyword evidence="2" id="KW-1185">Reference proteome</keyword>
<protein>
    <submittedName>
        <fullName evidence="1">Uncharacterized protein</fullName>
    </submittedName>
</protein>
<accession>A0A0D2MM35</accession>
<gene>
    <name evidence="1" type="ORF">MNEG_12091</name>
</gene>
<dbReference type="GO" id="GO:0005634">
    <property type="term" value="C:nucleus"/>
    <property type="evidence" value="ECO:0007669"/>
    <property type="project" value="TreeGrafter"/>
</dbReference>
<dbReference type="OrthoDB" id="17907at2759"/>
<dbReference type="GO" id="GO:0070628">
    <property type="term" value="F:proteasome binding"/>
    <property type="evidence" value="ECO:0007669"/>
    <property type="project" value="InterPro"/>
</dbReference>
<dbReference type="GeneID" id="25729419"/>
<reference evidence="1 2" key="1">
    <citation type="journal article" date="2013" name="BMC Genomics">
        <title>Reconstruction of the lipid metabolism for the microalga Monoraphidium neglectum from its genome sequence reveals characteristics suitable for biofuel production.</title>
        <authorList>
            <person name="Bogen C."/>
            <person name="Al-Dilaimi A."/>
            <person name="Albersmeier A."/>
            <person name="Wichmann J."/>
            <person name="Grundmann M."/>
            <person name="Rupp O."/>
            <person name="Lauersen K.J."/>
            <person name="Blifernez-Klassen O."/>
            <person name="Kalinowski J."/>
            <person name="Goesmann A."/>
            <person name="Mussgnug J.H."/>
            <person name="Kruse O."/>
        </authorList>
    </citation>
    <scope>NUCLEOTIDE SEQUENCE [LARGE SCALE GENOMIC DNA]</scope>
    <source>
        <strain evidence="1 2">SAG 48.87</strain>
    </source>
</reference>
<dbReference type="PANTHER" id="PTHR32170:SF3">
    <property type="entry name" value="PROTEASOME ACTIVATOR COMPLEX SUBUNIT 4"/>
    <property type="match status" value="1"/>
</dbReference>
<dbReference type="GO" id="GO:0010499">
    <property type="term" value="P:proteasomal ubiquitin-independent protein catabolic process"/>
    <property type="evidence" value="ECO:0007669"/>
    <property type="project" value="TreeGrafter"/>
</dbReference>
<proteinExistence type="predicted"/>
<dbReference type="KEGG" id="mng:MNEG_12091"/>
<dbReference type="PANTHER" id="PTHR32170">
    <property type="entry name" value="PROTEASOME ACTIVATOR COMPLEX SUBUNIT 4"/>
    <property type="match status" value="1"/>
</dbReference>
<dbReference type="GO" id="GO:0016504">
    <property type="term" value="F:peptidase activator activity"/>
    <property type="evidence" value="ECO:0007669"/>
    <property type="project" value="InterPro"/>
</dbReference>
<dbReference type="AlphaFoldDB" id="A0A0D2MM35"/>
<sequence>MPLISVACLADSALRAPGPQPVPPYITQAALTTVVATHQLPAAINTLAICVRPLLLSGWGTSDEPAPQIVAEAMMAVLPGIDANDEAKTAAVFQFYTSVLASLPALRGADSEDDDGADGSGGAAPRLPLYLEDWLDQVLERVLLLLGNLDTGPGADRADALHGKADLLPKSTTALTKARAARCGSDTMFSTFFTHLMQRLPRQLARRAVRQLGAFALGPPLPSVALEAAGMYRAAAAVDPEGVVEAVVRPLARRVAGEIPEKAPLLPELLPLIDAGLAAPSRVGQ</sequence>